<dbReference type="CDD" id="cd00093">
    <property type="entry name" value="HTH_XRE"/>
    <property type="match status" value="1"/>
</dbReference>
<dbReference type="InterPro" id="IPR001387">
    <property type="entry name" value="Cro/C1-type_HTH"/>
</dbReference>
<protein>
    <recommendedName>
        <fullName evidence="6">HTH cro/C1-type domain-containing protein</fullName>
    </recommendedName>
</protein>
<keyword evidence="8" id="KW-1185">Reference proteome</keyword>
<comment type="function">
    <text evidence="5">Transcriptional coactivator that stimulates GCN4-dependent transcriptional activity by bridging the DNA-binding region of GCN4 and TBP (SPT15), thereby recruiting TBP to GCN4-bound promoters. Involved in induction of the ribosome quality control (RQC) pathway; a pathway that degrades nascent peptide chains during problematic translation. Required to prevent stalled ribosomes from frameshifting.</text>
</comment>
<feature type="domain" description="HTH cro/C1-type" evidence="6">
    <location>
        <begin position="54"/>
        <end position="106"/>
    </location>
</feature>
<evidence type="ECO:0000313" key="8">
    <source>
        <dbReference type="Proteomes" id="UP000053477"/>
    </source>
</evidence>
<dbReference type="SMART" id="SM00530">
    <property type="entry name" value="HTH_XRE"/>
    <property type="match status" value="1"/>
</dbReference>
<dbReference type="GO" id="GO:0003677">
    <property type="term" value="F:DNA binding"/>
    <property type="evidence" value="ECO:0007669"/>
    <property type="project" value="UniProtKB-KW"/>
</dbReference>
<dbReference type="Pfam" id="PF01381">
    <property type="entry name" value="HTH_3"/>
    <property type="match status" value="1"/>
</dbReference>
<reference evidence="7 8" key="1">
    <citation type="submission" date="2015-04" db="EMBL/GenBank/DDBJ databases">
        <title>Complete genome sequence of Schizopora paradoxa KUC8140, a cosmopolitan wood degrader in East Asia.</title>
        <authorList>
            <consortium name="DOE Joint Genome Institute"/>
            <person name="Min B."/>
            <person name="Park H."/>
            <person name="Jang Y."/>
            <person name="Kim J.-J."/>
            <person name="Kim K.H."/>
            <person name="Pangilinan J."/>
            <person name="Lipzen A."/>
            <person name="Riley R."/>
            <person name="Grigoriev I.V."/>
            <person name="Spatafora J.W."/>
            <person name="Choi I.-G."/>
        </authorList>
    </citation>
    <scope>NUCLEOTIDE SEQUENCE [LARGE SCALE GENOMIC DNA]</scope>
    <source>
        <strain evidence="7 8">KUC8140</strain>
    </source>
</reference>
<dbReference type="PANTHER" id="PTHR10245:SF15">
    <property type="entry name" value="ENDOTHELIAL DIFFERENTIATION-RELATED FACTOR 1"/>
    <property type="match status" value="1"/>
</dbReference>
<name>A0A0H2SDA3_9AGAM</name>
<evidence type="ECO:0000256" key="3">
    <source>
        <dbReference type="ARBA" id="ARBA00023125"/>
    </source>
</evidence>
<dbReference type="PANTHER" id="PTHR10245">
    <property type="entry name" value="ENDOTHELIAL DIFFERENTIATION-RELATED FACTOR 1 MULTIPROTEIN BRIDGING FACTOR 1"/>
    <property type="match status" value="1"/>
</dbReference>
<dbReference type="Pfam" id="PF08523">
    <property type="entry name" value="MBF1"/>
    <property type="match status" value="1"/>
</dbReference>
<keyword evidence="3" id="KW-0238">DNA-binding</keyword>
<dbReference type="STRING" id="27342.A0A0H2SDA3"/>
<dbReference type="SUPFAM" id="SSF47413">
    <property type="entry name" value="lambda repressor-like DNA-binding domains"/>
    <property type="match status" value="1"/>
</dbReference>
<evidence type="ECO:0000256" key="5">
    <source>
        <dbReference type="ARBA" id="ARBA00035107"/>
    </source>
</evidence>
<evidence type="ECO:0000256" key="2">
    <source>
        <dbReference type="ARBA" id="ARBA00023015"/>
    </source>
</evidence>
<dbReference type="InParanoid" id="A0A0H2SDA3"/>
<dbReference type="AlphaFoldDB" id="A0A0H2SDA3"/>
<sequence>MKARRTGNVVDVHKRETRGNKALLGAEKQKLSKLDGENETRPPPVIERAVVDAIIKGRVAKGWSQEELARRISVPVSTIKQCETPMSRKPDLKVIRKLEKELEIYLQGESNSCNLPGSIELILLTGKAENIGQPKVIAKKVTVAKE</sequence>
<gene>
    <name evidence="7" type="ORF">SCHPADRAFT_888925</name>
</gene>
<dbReference type="GO" id="GO:0005634">
    <property type="term" value="C:nucleus"/>
    <property type="evidence" value="ECO:0007669"/>
    <property type="project" value="TreeGrafter"/>
</dbReference>
<accession>A0A0H2SDA3</accession>
<evidence type="ECO:0000256" key="1">
    <source>
        <dbReference type="ARBA" id="ARBA00009802"/>
    </source>
</evidence>
<evidence type="ECO:0000313" key="7">
    <source>
        <dbReference type="EMBL" id="KLO14901.1"/>
    </source>
</evidence>
<keyword evidence="4" id="KW-0804">Transcription</keyword>
<dbReference type="EMBL" id="KQ085937">
    <property type="protein sequence ID" value="KLO14901.1"/>
    <property type="molecule type" value="Genomic_DNA"/>
</dbReference>
<dbReference type="Gene3D" id="1.10.260.40">
    <property type="entry name" value="lambda repressor-like DNA-binding domains"/>
    <property type="match status" value="1"/>
</dbReference>
<dbReference type="PROSITE" id="PS50943">
    <property type="entry name" value="HTH_CROC1"/>
    <property type="match status" value="1"/>
</dbReference>
<evidence type="ECO:0000259" key="6">
    <source>
        <dbReference type="PROSITE" id="PS50943"/>
    </source>
</evidence>
<dbReference type="Proteomes" id="UP000053477">
    <property type="component" value="Unassembled WGS sequence"/>
</dbReference>
<proteinExistence type="inferred from homology"/>
<dbReference type="InterPro" id="IPR013729">
    <property type="entry name" value="MBF1_N"/>
</dbReference>
<organism evidence="7 8">
    <name type="scientific">Schizopora paradoxa</name>
    <dbReference type="NCBI Taxonomy" id="27342"/>
    <lineage>
        <taxon>Eukaryota</taxon>
        <taxon>Fungi</taxon>
        <taxon>Dikarya</taxon>
        <taxon>Basidiomycota</taxon>
        <taxon>Agaricomycotina</taxon>
        <taxon>Agaricomycetes</taxon>
        <taxon>Hymenochaetales</taxon>
        <taxon>Schizoporaceae</taxon>
        <taxon>Schizopora</taxon>
    </lineage>
</organism>
<dbReference type="OrthoDB" id="10253401at2759"/>
<comment type="similarity">
    <text evidence="1">Belongs to the MBF1 family.</text>
</comment>
<dbReference type="InterPro" id="IPR010982">
    <property type="entry name" value="Lambda_DNA-bd_dom_sf"/>
</dbReference>
<evidence type="ECO:0000256" key="4">
    <source>
        <dbReference type="ARBA" id="ARBA00023163"/>
    </source>
</evidence>
<keyword evidence="2" id="KW-0805">Transcription regulation</keyword>